<sequence length="90" mass="10644">MSSAIPGLIPLSSTNLRNWDNDLLPSPCLQRVVWKGWVLLRYPCRQFHTILWQVYRGAYTCTADLNVRHAVQRFIYVVTYVMLLYKRNEN</sequence>
<name>W7T4C4_9STRA</name>
<comment type="caution">
    <text evidence="1">The sequence shown here is derived from an EMBL/GenBank/DDBJ whole genome shotgun (WGS) entry which is preliminary data.</text>
</comment>
<dbReference type="AlphaFoldDB" id="W7T4C4"/>
<keyword evidence="2" id="KW-1185">Reference proteome</keyword>
<evidence type="ECO:0000313" key="1">
    <source>
        <dbReference type="EMBL" id="EWM21855.1"/>
    </source>
</evidence>
<dbReference type="Proteomes" id="UP000019335">
    <property type="component" value="Unassembled WGS sequence"/>
</dbReference>
<gene>
    <name evidence="1" type="ORF">Naga_100169g4</name>
</gene>
<dbReference type="EMBL" id="AZIL01002354">
    <property type="protein sequence ID" value="EWM21855.1"/>
    <property type="molecule type" value="Genomic_DNA"/>
</dbReference>
<evidence type="ECO:0000313" key="2">
    <source>
        <dbReference type="Proteomes" id="UP000019335"/>
    </source>
</evidence>
<accession>W7T4C4</accession>
<proteinExistence type="predicted"/>
<protein>
    <submittedName>
        <fullName evidence="1">Uncharacterized protein</fullName>
    </submittedName>
</protein>
<reference evidence="1 2" key="1">
    <citation type="journal article" date="2014" name="Mol. Plant">
        <title>Chromosome Scale Genome Assembly and Transcriptome Profiling of Nannochloropsis gaditana in Nitrogen Depletion.</title>
        <authorList>
            <person name="Corteggiani Carpinelli E."/>
            <person name="Telatin A."/>
            <person name="Vitulo N."/>
            <person name="Forcato C."/>
            <person name="D'Angelo M."/>
            <person name="Schiavon R."/>
            <person name="Vezzi A."/>
            <person name="Giacometti G.M."/>
            <person name="Morosinotto T."/>
            <person name="Valle G."/>
        </authorList>
    </citation>
    <scope>NUCLEOTIDE SEQUENCE [LARGE SCALE GENOMIC DNA]</scope>
    <source>
        <strain evidence="1 2">B-31</strain>
    </source>
</reference>
<organism evidence="1 2">
    <name type="scientific">Nannochloropsis gaditana</name>
    <dbReference type="NCBI Taxonomy" id="72520"/>
    <lineage>
        <taxon>Eukaryota</taxon>
        <taxon>Sar</taxon>
        <taxon>Stramenopiles</taxon>
        <taxon>Ochrophyta</taxon>
        <taxon>Eustigmatophyceae</taxon>
        <taxon>Eustigmatales</taxon>
        <taxon>Monodopsidaceae</taxon>
        <taxon>Nannochloropsis</taxon>
    </lineage>
</organism>